<proteinExistence type="predicted"/>
<comment type="caution">
    <text evidence="2">The sequence shown here is derived from an EMBL/GenBank/DDBJ whole genome shotgun (WGS) entry which is preliminary data.</text>
</comment>
<accession>A0A5N3S444</accession>
<dbReference type="RefSeq" id="WP_150896470.1">
    <property type="nucleotide sequence ID" value="NZ_VXDD01000003.1"/>
</dbReference>
<evidence type="ECO:0000256" key="1">
    <source>
        <dbReference type="SAM" id="Phobius"/>
    </source>
</evidence>
<dbReference type="Proteomes" id="UP000326687">
    <property type="component" value="Unassembled WGS sequence"/>
</dbReference>
<organism evidence="2 3">
    <name type="scientific">Vibrio fortis</name>
    <dbReference type="NCBI Taxonomy" id="212667"/>
    <lineage>
        <taxon>Bacteria</taxon>
        <taxon>Pseudomonadati</taxon>
        <taxon>Pseudomonadota</taxon>
        <taxon>Gammaproteobacteria</taxon>
        <taxon>Vibrionales</taxon>
        <taxon>Vibrionaceae</taxon>
        <taxon>Vibrio</taxon>
    </lineage>
</organism>
<dbReference type="EMBL" id="VXDD01000003">
    <property type="protein sequence ID" value="KAB0300743.1"/>
    <property type="molecule type" value="Genomic_DNA"/>
</dbReference>
<sequence>MNFHELYEFLNKYNPVWNNSGELVASIEINESSIDLISEEYDVMIEKLRIQGLSRKYKGFHEPSSLTSDTHGKVVDCYIKTTSNHVGAIYQTIEYLAKTSPVSPPDRFIIFSHKDDNSYYDSEEEGLVLEGKVKHYIEISQFWSSLQENAEDHSNKSLTFLYRKKLKLSASYNVDLLKQEYGSLSRFKRILDVLAEDSHKDAKPHILQNTLVNVLYHVEEEDRFGYLLKHFEQFTTKFDDGYHAYVVGFSFDDLRKEYEERYREYMVKINDLISSSLTKALMIPGVLYLTATRTQAIQTSKGLSNGLEALVVNMGIGMAAITVFMIYWCILCNERKSLDSIEDEFKSLMGRLEENLLTQSLR</sequence>
<evidence type="ECO:0000313" key="3">
    <source>
        <dbReference type="Proteomes" id="UP000326687"/>
    </source>
</evidence>
<keyword evidence="1" id="KW-1133">Transmembrane helix</keyword>
<feature type="transmembrane region" description="Helical" evidence="1">
    <location>
        <begin position="310"/>
        <end position="330"/>
    </location>
</feature>
<reference evidence="2 3" key="1">
    <citation type="submission" date="2019-09" db="EMBL/GenBank/DDBJ databases">
        <title>Vibrio Fortis S7-72.</title>
        <authorList>
            <person name="Das S.K."/>
        </authorList>
    </citation>
    <scope>NUCLEOTIDE SEQUENCE [LARGE SCALE GENOMIC DNA]</scope>
    <source>
        <strain evidence="2 3">S7-72</strain>
    </source>
</reference>
<gene>
    <name evidence="2" type="ORF">F2Z80_16620</name>
</gene>
<evidence type="ECO:0000313" key="2">
    <source>
        <dbReference type="EMBL" id="KAB0300743.1"/>
    </source>
</evidence>
<name>A0A5N3S444_9VIBR</name>
<keyword evidence="1" id="KW-0812">Transmembrane</keyword>
<dbReference type="AlphaFoldDB" id="A0A5N3S444"/>
<protein>
    <submittedName>
        <fullName evidence="2">Uncharacterized protein</fullName>
    </submittedName>
</protein>
<keyword evidence="1" id="KW-0472">Membrane</keyword>